<dbReference type="AlphaFoldDB" id="A0A3B0XLV4"/>
<reference evidence="1" key="1">
    <citation type="submission" date="2018-06" db="EMBL/GenBank/DDBJ databases">
        <authorList>
            <person name="Zhirakovskaya E."/>
        </authorList>
    </citation>
    <scope>NUCLEOTIDE SEQUENCE</scope>
</reference>
<gene>
    <name evidence="1" type="ORF">MNBD_GAMMA08-2505</name>
</gene>
<evidence type="ECO:0000313" key="1">
    <source>
        <dbReference type="EMBL" id="VAW65113.1"/>
    </source>
</evidence>
<sequence length="316" mass="36535">MRKSLLSHIAGNFISEYENVANSSIAYLLNEYPASQTTLKQLIEVEEVPSYYVTELSTESNGRPDITGLDNDGNKVVIIEGKFWANLTENQPVNYLNELSGEGKLLFLAPEKRLSSLKLEIEKRLGGPNSRIIILSWNEFLDLIEKENNKDHNNFLASDLLQLKELCRKMDSEGLPPLSQSDLDPMNGRISFQLTSLLDECHSKLKQWEHCDFNKLQKTSSMYGYGFYFKAYEFTCRLYFSNHKWYIRDTKTPFWLVIQKSWKDSIQINNILNKRYKSSYENSVGIELQPGMDKEDAIEHIVKISKEILSFLNGKM</sequence>
<proteinExistence type="predicted"/>
<dbReference type="EMBL" id="UOFH01000307">
    <property type="protein sequence ID" value="VAW65113.1"/>
    <property type="molecule type" value="Genomic_DNA"/>
</dbReference>
<evidence type="ECO:0008006" key="2">
    <source>
        <dbReference type="Google" id="ProtNLM"/>
    </source>
</evidence>
<organism evidence="1">
    <name type="scientific">hydrothermal vent metagenome</name>
    <dbReference type="NCBI Taxonomy" id="652676"/>
    <lineage>
        <taxon>unclassified sequences</taxon>
        <taxon>metagenomes</taxon>
        <taxon>ecological metagenomes</taxon>
    </lineage>
</organism>
<accession>A0A3B0XLV4</accession>
<protein>
    <recommendedName>
        <fullName evidence="2">PD-(D/E)XK nuclease superfamily protein</fullName>
    </recommendedName>
</protein>
<name>A0A3B0XLV4_9ZZZZ</name>